<protein>
    <recommendedName>
        <fullName evidence="17">NuA3 HAT complex component NTO1</fullName>
    </recommendedName>
</protein>
<dbReference type="Pfam" id="PF00855">
    <property type="entry name" value="PWWP"/>
    <property type="match status" value="1"/>
</dbReference>
<dbReference type="GO" id="GO:0006357">
    <property type="term" value="P:regulation of transcription by RNA polymerase II"/>
    <property type="evidence" value="ECO:0007669"/>
    <property type="project" value="TreeGrafter"/>
</dbReference>
<dbReference type="InterPro" id="IPR000313">
    <property type="entry name" value="PWWP_dom"/>
</dbReference>
<keyword evidence="7" id="KW-0539">Nucleus</keyword>
<dbReference type="SUPFAM" id="SSF63748">
    <property type="entry name" value="Tudor/PWWP/MBT"/>
    <property type="match status" value="1"/>
</dbReference>
<feature type="compositionally biased region" description="Polar residues" evidence="10">
    <location>
        <begin position="1025"/>
        <end position="1035"/>
    </location>
</feature>
<evidence type="ECO:0000256" key="1">
    <source>
        <dbReference type="ARBA" id="ARBA00004123"/>
    </source>
</evidence>
<dbReference type="PROSITE" id="PS50812">
    <property type="entry name" value="PWWP"/>
    <property type="match status" value="1"/>
</dbReference>
<evidence type="ECO:0000259" key="13">
    <source>
        <dbReference type="PROSITE" id="PS50812"/>
    </source>
</evidence>
<dbReference type="FunFam" id="3.30.40.10:FF:000007">
    <property type="entry name" value="Bromodomain containing 1, isoform CRA_b"/>
    <property type="match status" value="1"/>
</dbReference>
<dbReference type="InterPro" id="IPR034732">
    <property type="entry name" value="EPHD"/>
</dbReference>
<keyword evidence="16" id="KW-1185">Reference proteome</keyword>
<feature type="compositionally biased region" description="Pro residues" evidence="10">
    <location>
        <begin position="674"/>
        <end position="685"/>
    </location>
</feature>
<gene>
    <name evidence="15" type="ORF">B9479_001906</name>
</gene>
<feature type="compositionally biased region" description="Basic residues" evidence="10">
    <location>
        <begin position="1221"/>
        <end position="1238"/>
    </location>
</feature>
<dbReference type="InterPro" id="IPR036427">
    <property type="entry name" value="Bromodomain-like_sf"/>
</dbReference>
<evidence type="ECO:0000256" key="4">
    <source>
        <dbReference type="ARBA" id="ARBA00022771"/>
    </source>
</evidence>
<dbReference type="Proteomes" id="UP000322245">
    <property type="component" value="Unassembled WGS sequence"/>
</dbReference>
<evidence type="ECO:0000313" key="16">
    <source>
        <dbReference type="Proteomes" id="UP000322245"/>
    </source>
</evidence>
<feature type="domain" description="Bromo" evidence="11">
    <location>
        <begin position="518"/>
        <end position="590"/>
    </location>
</feature>
<evidence type="ECO:0000256" key="2">
    <source>
        <dbReference type="ARBA" id="ARBA00022723"/>
    </source>
</evidence>
<feature type="compositionally biased region" description="Basic and acidic residues" evidence="10">
    <location>
        <begin position="1165"/>
        <end position="1174"/>
    </location>
</feature>
<dbReference type="Pfam" id="PF10513">
    <property type="entry name" value="EPL1"/>
    <property type="match status" value="1"/>
</dbReference>
<dbReference type="InterPro" id="IPR019542">
    <property type="entry name" value="Enhancer_polycomb-like_N"/>
</dbReference>
<evidence type="ECO:0000256" key="10">
    <source>
        <dbReference type="SAM" id="MobiDB-lite"/>
    </source>
</evidence>
<feature type="compositionally biased region" description="Acidic residues" evidence="10">
    <location>
        <begin position="954"/>
        <end position="966"/>
    </location>
</feature>
<dbReference type="SMART" id="SM00293">
    <property type="entry name" value="PWWP"/>
    <property type="match status" value="1"/>
</dbReference>
<reference evidence="15 16" key="1">
    <citation type="submission" date="2017-05" db="EMBL/GenBank/DDBJ databases">
        <title>The Genome Sequence of Tsuchiyaea wingfieldii DSM 27421.</title>
        <authorList>
            <person name="Cuomo C."/>
            <person name="Passer A."/>
            <person name="Billmyre B."/>
            <person name="Heitman J."/>
        </authorList>
    </citation>
    <scope>NUCLEOTIDE SEQUENCE [LARGE SCALE GENOMIC DNA]</scope>
    <source>
        <strain evidence="15 16">DSM 27421</strain>
    </source>
</reference>
<dbReference type="GO" id="GO:0006325">
    <property type="term" value="P:chromatin organization"/>
    <property type="evidence" value="ECO:0007669"/>
    <property type="project" value="UniProtKB-ARBA"/>
</dbReference>
<feature type="compositionally biased region" description="Basic and acidic residues" evidence="10">
    <location>
        <begin position="1122"/>
        <end position="1135"/>
    </location>
</feature>
<name>A0A5D3B0U9_9TREE</name>
<feature type="compositionally biased region" description="Basic residues" evidence="10">
    <location>
        <begin position="782"/>
        <end position="792"/>
    </location>
</feature>
<keyword evidence="6 8" id="KW-0103">Bromodomain</keyword>
<organism evidence="15 16">
    <name type="scientific">Cryptococcus floricola</name>
    <dbReference type="NCBI Taxonomy" id="2591691"/>
    <lineage>
        <taxon>Eukaryota</taxon>
        <taxon>Fungi</taxon>
        <taxon>Dikarya</taxon>
        <taxon>Basidiomycota</taxon>
        <taxon>Agaricomycotina</taxon>
        <taxon>Tremellomycetes</taxon>
        <taxon>Tremellales</taxon>
        <taxon>Cryptococcaceae</taxon>
        <taxon>Cryptococcus</taxon>
    </lineage>
</organism>
<feature type="compositionally biased region" description="Acidic residues" evidence="10">
    <location>
        <begin position="1092"/>
        <end position="1111"/>
    </location>
</feature>
<evidence type="ECO:0000259" key="11">
    <source>
        <dbReference type="PROSITE" id="PS50014"/>
    </source>
</evidence>
<feature type="compositionally biased region" description="Basic residues" evidence="10">
    <location>
        <begin position="346"/>
        <end position="355"/>
    </location>
</feature>
<feature type="compositionally biased region" description="Low complexity" evidence="10">
    <location>
        <begin position="804"/>
        <end position="830"/>
    </location>
</feature>
<feature type="compositionally biased region" description="Basic and acidic residues" evidence="10">
    <location>
        <begin position="1204"/>
        <end position="1214"/>
    </location>
</feature>
<dbReference type="PANTHER" id="PTHR13793:SF107">
    <property type="entry name" value="BROMODOMAIN-CONTAINING PROTEIN HOMOLOG"/>
    <property type="match status" value="1"/>
</dbReference>
<accession>A0A5D3B0U9</accession>
<dbReference type="Gene3D" id="2.30.30.140">
    <property type="match status" value="1"/>
</dbReference>
<feature type="domain" description="PWWP" evidence="13">
    <location>
        <begin position="1244"/>
        <end position="1322"/>
    </location>
</feature>
<dbReference type="Pfam" id="PF00439">
    <property type="entry name" value="Bromodomain"/>
    <property type="match status" value="1"/>
</dbReference>
<dbReference type="GO" id="GO:0008270">
    <property type="term" value="F:zinc ion binding"/>
    <property type="evidence" value="ECO:0007669"/>
    <property type="project" value="UniProtKB-KW"/>
</dbReference>
<dbReference type="SUPFAM" id="SSF57903">
    <property type="entry name" value="FYVE/PHD zinc finger"/>
    <property type="match status" value="1"/>
</dbReference>
<evidence type="ECO:0000256" key="3">
    <source>
        <dbReference type="ARBA" id="ARBA00022737"/>
    </source>
</evidence>
<proteinExistence type="predicted"/>
<feature type="region of interest" description="Disordered" evidence="10">
    <location>
        <begin position="755"/>
        <end position="842"/>
    </location>
</feature>
<dbReference type="InterPro" id="IPR019787">
    <property type="entry name" value="Znf_PHD-finger"/>
</dbReference>
<dbReference type="EMBL" id="NIDF01000013">
    <property type="protein sequence ID" value="TYJ57367.1"/>
    <property type="molecule type" value="Genomic_DNA"/>
</dbReference>
<dbReference type="CDD" id="cd15492">
    <property type="entry name" value="PHD_BRPF_JADE_like"/>
    <property type="match status" value="1"/>
</dbReference>
<dbReference type="InterPro" id="IPR019786">
    <property type="entry name" value="Zinc_finger_PHD-type_CS"/>
</dbReference>
<dbReference type="PRINTS" id="PR00503">
    <property type="entry name" value="BROMODOMAIN"/>
</dbReference>
<dbReference type="PROSITE" id="PS50016">
    <property type="entry name" value="ZF_PHD_2"/>
    <property type="match status" value="1"/>
</dbReference>
<dbReference type="InterPro" id="IPR001965">
    <property type="entry name" value="Znf_PHD"/>
</dbReference>
<dbReference type="SMART" id="SM00249">
    <property type="entry name" value="PHD"/>
    <property type="match status" value="2"/>
</dbReference>
<feature type="compositionally biased region" description="Low complexity" evidence="10">
    <location>
        <begin position="920"/>
        <end position="940"/>
    </location>
</feature>
<dbReference type="InterPro" id="IPR001487">
    <property type="entry name" value="Bromodomain"/>
</dbReference>
<feature type="domain" description="PHD-type" evidence="12">
    <location>
        <begin position="143"/>
        <end position="193"/>
    </location>
</feature>
<comment type="caution">
    <text evidence="15">The sequence shown here is derived from an EMBL/GenBank/DDBJ whole genome shotgun (WGS) entry which is preliminary data.</text>
</comment>
<dbReference type="InterPro" id="IPR011011">
    <property type="entry name" value="Znf_FYVE_PHD"/>
</dbReference>
<dbReference type="Gene3D" id="3.30.40.10">
    <property type="entry name" value="Zinc/RING finger domain, C3HC4 (zinc finger)"/>
    <property type="match status" value="2"/>
</dbReference>
<dbReference type="CDD" id="cd05839">
    <property type="entry name" value="PWWP_BRPF"/>
    <property type="match status" value="1"/>
</dbReference>
<feature type="compositionally biased region" description="Basic residues" evidence="10">
    <location>
        <begin position="1177"/>
        <end position="1187"/>
    </location>
</feature>
<comment type="subcellular location">
    <subcellularLocation>
        <location evidence="1">Nucleus</location>
    </subcellularLocation>
</comment>
<dbReference type="InterPro" id="IPR050701">
    <property type="entry name" value="Histone_Mod_Regulator"/>
</dbReference>
<dbReference type="FunFam" id="3.30.40.10:FF:000008">
    <property type="entry name" value="Bromodomain containing 1, isoform CRA_a"/>
    <property type="match status" value="1"/>
</dbReference>
<dbReference type="Pfam" id="PF13831">
    <property type="entry name" value="PHD_2"/>
    <property type="match status" value="1"/>
</dbReference>
<evidence type="ECO:0000256" key="6">
    <source>
        <dbReference type="ARBA" id="ARBA00023117"/>
    </source>
</evidence>
<evidence type="ECO:0008006" key="17">
    <source>
        <dbReference type="Google" id="ProtNLM"/>
    </source>
</evidence>
<dbReference type="CDD" id="cd04369">
    <property type="entry name" value="Bromodomain"/>
    <property type="match status" value="1"/>
</dbReference>
<keyword evidence="5" id="KW-0862">Zinc</keyword>
<dbReference type="PROSITE" id="PS50014">
    <property type="entry name" value="BROMODOMAIN_2"/>
    <property type="match status" value="1"/>
</dbReference>
<evidence type="ECO:0000259" key="12">
    <source>
        <dbReference type="PROSITE" id="PS50016"/>
    </source>
</evidence>
<dbReference type="SUPFAM" id="SSF47370">
    <property type="entry name" value="Bromodomain"/>
    <property type="match status" value="1"/>
</dbReference>
<evidence type="ECO:0000256" key="7">
    <source>
        <dbReference type="ARBA" id="ARBA00023242"/>
    </source>
</evidence>
<dbReference type="PROSITE" id="PS51805">
    <property type="entry name" value="EPHD"/>
    <property type="match status" value="1"/>
</dbReference>
<keyword evidence="2" id="KW-0479">Metal-binding</keyword>
<feature type="compositionally biased region" description="Polar residues" evidence="10">
    <location>
        <begin position="900"/>
        <end position="912"/>
    </location>
</feature>
<dbReference type="GO" id="GO:0005634">
    <property type="term" value="C:nucleus"/>
    <property type="evidence" value="ECO:0007669"/>
    <property type="project" value="UniProtKB-SubCell"/>
</dbReference>
<evidence type="ECO:0000256" key="5">
    <source>
        <dbReference type="ARBA" id="ARBA00022833"/>
    </source>
</evidence>
<evidence type="ECO:0000313" key="15">
    <source>
        <dbReference type="EMBL" id="TYJ57367.1"/>
    </source>
</evidence>
<dbReference type="PROSITE" id="PS01359">
    <property type="entry name" value="ZF_PHD_1"/>
    <property type="match status" value="1"/>
</dbReference>
<keyword evidence="4 9" id="KW-0863">Zinc-finger</keyword>
<evidence type="ECO:0000256" key="9">
    <source>
        <dbReference type="PROSITE-ProRule" id="PRU00146"/>
    </source>
</evidence>
<evidence type="ECO:0000259" key="14">
    <source>
        <dbReference type="PROSITE" id="PS51805"/>
    </source>
</evidence>
<feature type="domain" description="PHD-type" evidence="14">
    <location>
        <begin position="197"/>
        <end position="309"/>
    </location>
</feature>
<dbReference type="InterPro" id="IPR013083">
    <property type="entry name" value="Znf_RING/FYVE/PHD"/>
</dbReference>
<dbReference type="SMART" id="SM00297">
    <property type="entry name" value="BROMO"/>
    <property type="match status" value="1"/>
</dbReference>
<feature type="region of interest" description="Disordered" evidence="10">
    <location>
        <begin position="672"/>
        <end position="700"/>
    </location>
</feature>
<dbReference type="Pfam" id="PF13832">
    <property type="entry name" value="zf-HC5HC2H_2"/>
    <property type="match status" value="1"/>
</dbReference>
<dbReference type="PANTHER" id="PTHR13793">
    <property type="entry name" value="PHD FINGER PROTEINS"/>
    <property type="match status" value="1"/>
</dbReference>
<sequence length="1364" mass="151057">MGPDTAISLPTVSYRIIEDDISLLQPAGVQSEQSRSYGFNDYSDFERPEHYIRYIGRQTPLYAYGAYAVLPEPIESELSVQVEYDMDEQDQVWLDALNVERKKDQCGPISYEVFEIIMDKLEKEWFNLSKRIPKPDHSLPAEDSKCSVCDDGEGENSNAIVFCDGCNLAVHQDCYGVPYIPEGQWLCRKCTVSPENPVSCVFCPNEGGAFKQTTTGHWAHLLCAIWIPEISLGNAIYMEPVEGLEHIPKSRWRLVCSLCKEKVGACIQCDNRNCFTAFHPTCARQMGLLQTMKSLTTDGVLRAYCHRHLPVEEADVLQGDGEGRDEEWDARSNLDHVLPPPAKAQGKARSHKKGASNRCIRTPKAPIIIAPLTKKSAQAHSKSFRPGPPVIPKMIVNRILDYVGKVQVRKKPAVVEMISRYWSLKREMRRGAPLLKRLHLEPWTASTTAKTQTEAEKTLKLKFLQLVRNDLEKVRMLAELVRKREKEKLRQVQVIKDLVDGFIFPNGDKMRVTLEKISALDRRELFLNPVTEIEAPDYFEIIKEPRCWLYIDDKLERNLYIDVAEFKASRDVTLVMDNAMTYNGPDTPFYRAAEKLKKSTEPLLAELDDISAVYQAALPPHALKSVNAGEKWPVGDLEASLARLSPFLNPTPVPSRPDAPQDLLSSLFAIELAPPKPPTPSPSPAPISRKGPTVEERNAKWRVREAEDREQGLVRATRNRQKLELEFAKEAGLGLASPGSGVANDGESEALMIGTAIAQNDEGRTVRRSTRGGEITESPKFTPRKRDRRPKVNHTPAPTSALGSAPITATPTQAAPQSATQASSTSLSSTHPDLKPLSRPQQGVVGLEAVPIMSDRERREQELALALELEGTDVGGLDQFKRFNVGWVLPEGSKRRRTSEASSVVAGTSNWEGNGRSKGSTSKRPSPAPSSATSAASARGKSSRKSVKTPEVIREEEEAVEDDEELTPLSSEEPEEVAKSKETQDVEEVSSQAQPAAGPSKVVEPTPAPADDESDLSPPPPARSQAGTPQAGTPRTTRKRGGVVYVPDMDLDPEDMLRRRTSRPKGQGKGKEKAVETPLPDQVDIPQAGEQGEAESEPVVEEAADVQEQETPEVPTQESGPEEDRVLDNLVKEVVSDESAPPPPTRSSRKRKVDQAELQAPHPQQEADKDKDSTPRPAKKQLGKRVIGRSELASLEVDMVDSPQRAERLPKVEEGAASIHPSRKRKLPPPPAKTKRKVKDPFPPGTLVWAKVYSFPHFPAEIVDLDDPDDRSEVPDPVLAGEAAARKAAEQNDTRVWLVRFYDSSSSYGWIAENKLDDLGESDEVDGMYLSGKMNKFKSQHMKKMCGKAYREAVASMESSDEEK</sequence>
<feature type="region of interest" description="Disordered" evidence="10">
    <location>
        <begin position="893"/>
        <end position="1241"/>
    </location>
</feature>
<keyword evidence="3" id="KW-0677">Repeat</keyword>
<feature type="region of interest" description="Disordered" evidence="10">
    <location>
        <begin position="334"/>
        <end position="357"/>
    </location>
</feature>
<feature type="compositionally biased region" description="Basic residues" evidence="10">
    <location>
        <begin position="1059"/>
        <end position="1068"/>
    </location>
</feature>
<dbReference type="Gene3D" id="1.20.920.10">
    <property type="entry name" value="Bromodomain-like"/>
    <property type="match status" value="1"/>
</dbReference>
<evidence type="ECO:0000256" key="8">
    <source>
        <dbReference type="PROSITE-ProRule" id="PRU00035"/>
    </source>
</evidence>